<dbReference type="CTD" id="9953032"/>
<dbReference type="RefSeq" id="XP_003151078.1">
    <property type="nucleotide sequence ID" value="XM_003151030.1"/>
</dbReference>
<dbReference type="GeneID" id="9953032"/>
<dbReference type="KEGG" id="loa:LOAG_15539"/>
<organism evidence="1">
    <name type="scientific">Loa loa</name>
    <name type="common">Eye worm</name>
    <name type="synonym">Filaria loa</name>
    <dbReference type="NCBI Taxonomy" id="7209"/>
    <lineage>
        <taxon>Eukaryota</taxon>
        <taxon>Metazoa</taxon>
        <taxon>Ecdysozoa</taxon>
        <taxon>Nematoda</taxon>
        <taxon>Chromadorea</taxon>
        <taxon>Rhabditida</taxon>
        <taxon>Spirurina</taxon>
        <taxon>Spiruromorpha</taxon>
        <taxon>Filarioidea</taxon>
        <taxon>Onchocercidae</taxon>
        <taxon>Loa</taxon>
    </lineage>
</organism>
<dbReference type="EMBL" id="JH714196">
    <property type="protein sequence ID" value="EFO12990.1"/>
    <property type="molecule type" value="Genomic_DNA"/>
</dbReference>
<evidence type="ECO:0000313" key="1">
    <source>
        <dbReference type="EMBL" id="EFO12990.1"/>
    </source>
</evidence>
<proteinExistence type="predicted"/>
<protein>
    <submittedName>
        <fullName evidence="1">Uncharacterized protein</fullName>
    </submittedName>
</protein>
<gene>
    <name evidence="1" type="ORF">LOAG_15539</name>
</gene>
<dbReference type="AlphaFoldDB" id="A0A1S0TFL5"/>
<dbReference type="InParanoid" id="A0A1S0TFL5"/>
<reference evidence="1" key="1">
    <citation type="submission" date="2012-04" db="EMBL/GenBank/DDBJ databases">
        <title>The Genome Sequence of Loa loa.</title>
        <authorList>
            <consortium name="The Broad Institute Genome Sequencing Platform"/>
            <consortium name="Broad Institute Genome Sequencing Center for Infectious Disease"/>
            <person name="Nutman T.B."/>
            <person name="Fink D.L."/>
            <person name="Russ C."/>
            <person name="Young S."/>
            <person name="Zeng Q."/>
            <person name="Gargeya S."/>
            <person name="Alvarado L."/>
            <person name="Berlin A."/>
            <person name="Chapman S.B."/>
            <person name="Chen Z."/>
            <person name="Freedman E."/>
            <person name="Gellesch M."/>
            <person name="Goldberg J."/>
            <person name="Griggs A."/>
            <person name="Gujja S."/>
            <person name="Heilman E.R."/>
            <person name="Heiman D."/>
            <person name="Howarth C."/>
            <person name="Mehta T."/>
            <person name="Neiman D."/>
            <person name="Pearson M."/>
            <person name="Roberts A."/>
            <person name="Saif S."/>
            <person name="Shea T."/>
            <person name="Shenoy N."/>
            <person name="Sisk P."/>
            <person name="Stolte C."/>
            <person name="Sykes S."/>
            <person name="White J."/>
            <person name="Yandava C."/>
            <person name="Haas B."/>
            <person name="Henn M.R."/>
            <person name="Nusbaum C."/>
            <person name="Birren B."/>
        </authorList>
    </citation>
    <scope>NUCLEOTIDE SEQUENCE [LARGE SCALE GENOMIC DNA]</scope>
</reference>
<sequence length="117" mass="13753">MEKIFLAFIDYANIFLQMIVMMIENIAIVGTFPDSWHISQIHSQILGIQTHSQILGIFLRYIPRFLAYFSDTFSDSWHISQIHSQILGIQTHSQILDIFLRYILRFLAYFSDTFSDS</sequence>
<accession>A0A1S0TFL5</accession>
<name>A0A1S0TFL5_LOALO</name>